<dbReference type="PANTHER" id="PTHR22674">
    <property type="entry name" value="NTPASE, KAP FAMILY P-LOOP DOMAIN-CONTAINING 1"/>
    <property type="match status" value="1"/>
</dbReference>
<feature type="domain" description="KAP NTPase" evidence="2">
    <location>
        <begin position="164"/>
        <end position="433"/>
    </location>
</feature>
<evidence type="ECO:0000313" key="3">
    <source>
        <dbReference type="EMBL" id="KIP61442.1"/>
    </source>
</evidence>
<evidence type="ECO:0000313" key="4">
    <source>
        <dbReference type="Proteomes" id="UP000032046"/>
    </source>
</evidence>
<dbReference type="Gene3D" id="3.40.50.300">
    <property type="entry name" value="P-loop containing nucleotide triphosphate hydrolases"/>
    <property type="match status" value="1"/>
</dbReference>
<dbReference type="RefSeq" id="WP_042519683.1">
    <property type="nucleotide sequence ID" value="NZ_JXQK01000066.1"/>
</dbReference>
<organism evidence="3 4">
    <name type="scientific">Prevotella pectinovora</name>
    <dbReference type="NCBI Taxonomy" id="1602169"/>
    <lineage>
        <taxon>Bacteria</taxon>
        <taxon>Pseudomonadati</taxon>
        <taxon>Bacteroidota</taxon>
        <taxon>Bacteroidia</taxon>
        <taxon>Bacteroidales</taxon>
        <taxon>Prevotellaceae</taxon>
        <taxon>Prevotella</taxon>
    </lineage>
</organism>
<dbReference type="InterPro" id="IPR011646">
    <property type="entry name" value="KAP_P-loop"/>
</dbReference>
<feature type="transmembrane region" description="Helical" evidence="1">
    <location>
        <begin position="107"/>
        <end position="127"/>
    </location>
</feature>
<dbReference type="Pfam" id="PF07693">
    <property type="entry name" value="KAP_NTPase"/>
    <property type="match status" value="1"/>
</dbReference>
<keyword evidence="4" id="KW-1185">Reference proteome</keyword>
<evidence type="ECO:0000256" key="1">
    <source>
        <dbReference type="SAM" id="Phobius"/>
    </source>
</evidence>
<keyword evidence="1" id="KW-1133">Transmembrane helix</keyword>
<dbReference type="SUPFAM" id="SSF52540">
    <property type="entry name" value="P-loop containing nucleoside triphosphate hydrolases"/>
    <property type="match status" value="1"/>
</dbReference>
<keyword evidence="1" id="KW-0812">Transmembrane</keyword>
<comment type="caution">
    <text evidence="3">The sequence shown here is derived from an EMBL/GenBank/DDBJ whole genome shotgun (WGS) entry which is preliminary data.</text>
</comment>
<protein>
    <recommendedName>
        <fullName evidence="2">KAP NTPase domain-containing protein</fullName>
    </recommendedName>
</protein>
<evidence type="ECO:0000259" key="2">
    <source>
        <dbReference type="Pfam" id="PF07693"/>
    </source>
</evidence>
<dbReference type="AlphaFoldDB" id="A0A0D0HBJ9"/>
<dbReference type="InterPro" id="IPR027417">
    <property type="entry name" value="P-loop_NTPase"/>
</dbReference>
<name>A0A0D0HBJ9_9BACT</name>
<dbReference type="EMBL" id="JXQK01000066">
    <property type="protein sequence ID" value="KIP61442.1"/>
    <property type="molecule type" value="Genomic_DNA"/>
</dbReference>
<dbReference type="Proteomes" id="UP000032046">
    <property type="component" value="Unassembled WGS sequence"/>
</dbReference>
<reference evidence="3 4" key="1">
    <citation type="submission" date="2015-01" db="EMBL/GenBank/DDBJ databases">
        <title>Comparative genomics of non-oral Prevotella species.</title>
        <authorList>
            <person name="Accetto T."/>
            <person name="Nograsek B."/>
            <person name="Avgustin G."/>
        </authorList>
    </citation>
    <scope>NUCLEOTIDE SEQUENCE [LARGE SCALE GENOMIC DNA]</scope>
    <source>
        <strain evidence="3 4">P5-119</strain>
    </source>
</reference>
<gene>
    <name evidence="3" type="ORF">ST44_09525</name>
</gene>
<dbReference type="InterPro" id="IPR052754">
    <property type="entry name" value="NTPase_KAP_P-loop"/>
</dbReference>
<keyword evidence="1" id="KW-0472">Membrane</keyword>
<dbReference type="PANTHER" id="PTHR22674:SF6">
    <property type="entry name" value="NTPASE KAP FAMILY P-LOOP DOMAIN-CONTAINING PROTEIN 1"/>
    <property type="match status" value="1"/>
</dbReference>
<accession>A0A0D0HBJ9</accession>
<feature type="transmembrane region" description="Helical" evidence="1">
    <location>
        <begin position="46"/>
        <end position="65"/>
    </location>
</feature>
<proteinExistence type="predicted"/>
<sequence>MSKLYYSLFATLFLSGLYALRSDIETYVSEIWVGKSFGYVYKACTTNGWFNFLFTLTLICLFATIGKNVYHSKGNTLRCISCSFSIVYLLTNNHWIFPKLFFIDTDYGSLLIILLIAILILDITALAREYLSLGNSNANGTYADDKKGYCMDGVYSELRETGWDNYVSNLLALMPKSRLKKESLAIGISGNWGSGKTSFLKSMQKQMDADYRVVSFNPWTCTDKEQIISQFFALMSNQTEDNNGSLQEAIQKYRDIVLDADIHPSLTFLAKILPLNKREETLESLKDKIEEAIATDDSKPFAIFIDDLDRLEGNELFEVLRLIRITANFRNVVFIVAYDRDYICNVLNESKNIKRAEEYIQKIFHLEVSLPKFEDETLLDVFMEEIVRIASLDESKATRLRQLVMQLLNVDGLSFTDLIPNFRQARRFANIFSLNFKSILAHTKEFVVRDFIGIEFLHFVFPDIHRTLMYKPMTLLKQRTETLSKSRLFVYESDDNTPCDKLLKRLFSNDRETERTSREIRSSLSYANYFCYRLPKNVIGTTEFEMLMIEDDVDVVRKCTQAWIQKGDSLKSLYEHFRSYSMHEYKELKVMRNYICALLEFIPMLNEKGIQEIISKRYWIRTGVDIDDLQKQLISLFEYSISKGKSLNNINCLLSDLYNGYPEDYEPDEIALDLLEEVQLIELAGKSLAKYIEINGRPLPSQISKKDSSFNRFLKSGCYVQSYYMEGDEYVGSNSNLMCNELIKQYEDMKADYATFCDFIQPYLIKTDVPAEEEYEAKSIATNICSIFHSYSIFEKFVRGTFRPNEEIEQKLKYIRNIMS</sequence>